<dbReference type="Proteomes" id="UP000799437">
    <property type="component" value="Unassembled WGS sequence"/>
</dbReference>
<feature type="transmembrane region" description="Helical" evidence="2">
    <location>
        <begin position="168"/>
        <end position="188"/>
    </location>
</feature>
<accession>A0A6A6WCI2</accession>
<reference evidence="3" key="1">
    <citation type="journal article" date="2020" name="Stud. Mycol.">
        <title>101 Dothideomycetes genomes: a test case for predicting lifestyles and emergence of pathogens.</title>
        <authorList>
            <person name="Haridas S."/>
            <person name="Albert R."/>
            <person name="Binder M."/>
            <person name="Bloem J."/>
            <person name="Labutti K."/>
            <person name="Salamov A."/>
            <person name="Andreopoulos B."/>
            <person name="Baker S."/>
            <person name="Barry K."/>
            <person name="Bills G."/>
            <person name="Bluhm B."/>
            <person name="Cannon C."/>
            <person name="Castanera R."/>
            <person name="Culley D."/>
            <person name="Daum C."/>
            <person name="Ezra D."/>
            <person name="Gonzalez J."/>
            <person name="Henrissat B."/>
            <person name="Kuo A."/>
            <person name="Liang C."/>
            <person name="Lipzen A."/>
            <person name="Lutzoni F."/>
            <person name="Magnuson J."/>
            <person name="Mondo S."/>
            <person name="Nolan M."/>
            <person name="Ohm R."/>
            <person name="Pangilinan J."/>
            <person name="Park H.-J."/>
            <person name="Ramirez L."/>
            <person name="Alfaro M."/>
            <person name="Sun H."/>
            <person name="Tritt A."/>
            <person name="Yoshinaga Y."/>
            <person name="Zwiers L.-H."/>
            <person name="Turgeon B."/>
            <person name="Goodwin S."/>
            <person name="Spatafora J."/>
            <person name="Crous P."/>
            <person name="Grigoriev I."/>
        </authorList>
    </citation>
    <scope>NUCLEOTIDE SEQUENCE</scope>
    <source>
        <strain evidence="3">CBS 121739</strain>
    </source>
</reference>
<protein>
    <submittedName>
        <fullName evidence="3">Uncharacterized protein</fullName>
    </submittedName>
</protein>
<feature type="transmembrane region" description="Helical" evidence="2">
    <location>
        <begin position="141"/>
        <end position="162"/>
    </location>
</feature>
<feature type="region of interest" description="Disordered" evidence="1">
    <location>
        <begin position="24"/>
        <end position="46"/>
    </location>
</feature>
<evidence type="ECO:0000256" key="1">
    <source>
        <dbReference type="SAM" id="MobiDB-lite"/>
    </source>
</evidence>
<dbReference type="OrthoDB" id="5139479at2759"/>
<feature type="transmembrane region" description="Helical" evidence="2">
    <location>
        <begin position="208"/>
        <end position="226"/>
    </location>
</feature>
<dbReference type="RefSeq" id="XP_033602989.1">
    <property type="nucleotide sequence ID" value="XM_033748068.1"/>
</dbReference>
<keyword evidence="2" id="KW-1133">Transmembrane helix</keyword>
<sequence>METDSNRTSNKTFHTSFTEIRSPTGKLMKRSRTASQGGFDNPPRTRNPQAQLLRWVSLSWISSILALVFLALTSIYASSNSFMSKISFIGSSPSNTILVLRVLSEIAGVTLAAAIAGAFEKLQFILVTRRHHTTGFRLTDYLALEAGTGMSGLLAIMVSYGVKHAVTRGWSLLRITAIVMVPILNVLIMSNVETTKIFRPVHEDEMMMGYGIGTFNASLAAVWAPMTDLLFATRFSEFLLDTTRAIEVPTSNAVDACTASFTGSAAHTCEQTYYVPGGIENYAAWLLSDENSQKADSFMAVDQSGFIFDFLHGAHDWTYDHDTECKYWGVNIGAFALCIKNDAAGLLQAKLVLCDGLKAGNGDCLTNRSWMLEAGWKTSLRVSLRPATVAYSRLNGTILSYEFSATSPAQQTQVLAPDLLSAFDVVFNPVDPESFFHLVLSFLEIEDNRPVLPLYVWWWFHGLNSLAKDDPAAESRAVGGLQSLLSLPIYHCQAKDFAELRTLGFDNSTAAGAAIMSMFPEADRDTPIYPSVMAYDIHVSRTTLLAYVALSALSLVFCFGMLIWALLVRSEREVGYLSLYPTLNFRTKCEVWERDGTWVPREELVKTGTLIPGRLMRRVGDMRVRLAAGGMGLVPGRGDPEMGVRGPVEETK</sequence>
<keyword evidence="4" id="KW-1185">Reference proteome</keyword>
<evidence type="ECO:0000256" key="2">
    <source>
        <dbReference type="SAM" id="Phobius"/>
    </source>
</evidence>
<dbReference type="EMBL" id="ML996568">
    <property type="protein sequence ID" value="KAF2760538.1"/>
    <property type="molecule type" value="Genomic_DNA"/>
</dbReference>
<keyword evidence="2" id="KW-0812">Transmembrane</keyword>
<proteinExistence type="predicted"/>
<feature type="transmembrane region" description="Helical" evidence="2">
    <location>
        <begin position="52"/>
        <end position="77"/>
    </location>
</feature>
<dbReference type="AlphaFoldDB" id="A0A6A6WCI2"/>
<gene>
    <name evidence="3" type="ORF">EJ05DRAFT_509064</name>
</gene>
<feature type="transmembrane region" description="Helical" evidence="2">
    <location>
        <begin position="544"/>
        <end position="567"/>
    </location>
</feature>
<name>A0A6A6WCI2_9PEZI</name>
<keyword evidence="2" id="KW-0472">Membrane</keyword>
<feature type="compositionally biased region" description="Polar residues" evidence="1">
    <location>
        <begin position="33"/>
        <end position="46"/>
    </location>
</feature>
<dbReference type="GeneID" id="54489122"/>
<evidence type="ECO:0000313" key="3">
    <source>
        <dbReference type="EMBL" id="KAF2760538.1"/>
    </source>
</evidence>
<organism evidence="3 4">
    <name type="scientific">Pseudovirgaria hyperparasitica</name>
    <dbReference type="NCBI Taxonomy" id="470096"/>
    <lineage>
        <taxon>Eukaryota</taxon>
        <taxon>Fungi</taxon>
        <taxon>Dikarya</taxon>
        <taxon>Ascomycota</taxon>
        <taxon>Pezizomycotina</taxon>
        <taxon>Dothideomycetes</taxon>
        <taxon>Dothideomycetes incertae sedis</taxon>
        <taxon>Acrospermales</taxon>
        <taxon>Acrospermaceae</taxon>
        <taxon>Pseudovirgaria</taxon>
    </lineage>
</organism>
<evidence type="ECO:0000313" key="4">
    <source>
        <dbReference type="Proteomes" id="UP000799437"/>
    </source>
</evidence>
<feature type="transmembrane region" description="Helical" evidence="2">
    <location>
        <begin position="97"/>
        <end position="120"/>
    </location>
</feature>